<evidence type="ECO:0000313" key="1">
    <source>
        <dbReference type="EMBL" id="CAG8823807.1"/>
    </source>
</evidence>
<dbReference type="AlphaFoldDB" id="A0A9N9KGB9"/>
<proteinExistence type="predicted"/>
<protein>
    <submittedName>
        <fullName evidence="1">9158_t:CDS:1</fullName>
    </submittedName>
</protein>
<organism evidence="1 2">
    <name type="scientific">Racocetra fulgida</name>
    <dbReference type="NCBI Taxonomy" id="60492"/>
    <lineage>
        <taxon>Eukaryota</taxon>
        <taxon>Fungi</taxon>
        <taxon>Fungi incertae sedis</taxon>
        <taxon>Mucoromycota</taxon>
        <taxon>Glomeromycotina</taxon>
        <taxon>Glomeromycetes</taxon>
        <taxon>Diversisporales</taxon>
        <taxon>Gigasporaceae</taxon>
        <taxon>Racocetra</taxon>
    </lineage>
</organism>
<feature type="non-terminal residue" evidence="1">
    <location>
        <position position="1"/>
    </location>
</feature>
<gene>
    <name evidence="1" type="ORF">RFULGI_LOCUS19872</name>
</gene>
<dbReference type="Proteomes" id="UP000789396">
    <property type="component" value="Unassembled WGS sequence"/>
</dbReference>
<dbReference type="EMBL" id="CAJVPZ010104343">
    <property type="protein sequence ID" value="CAG8823807.1"/>
    <property type="molecule type" value="Genomic_DNA"/>
</dbReference>
<dbReference type="OrthoDB" id="2439320at2759"/>
<feature type="non-terminal residue" evidence="1">
    <location>
        <position position="45"/>
    </location>
</feature>
<keyword evidence="2" id="KW-1185">Reference proteome</keyword>
<sequence>QNCDTKTGRFRQFTQLAHEKSQKKGTYAFYNYLMIGQQLCHNHYM</sequence>
<comment type="caution">
    <text evidence="1">The sequence shown here is derived from an EMBL/GenBank/DDBJ whole genome shotgun (WGS) entry which is preliminary data.</text>
</comment>
<reference evidence="1" key="1">
    <citation type="submission" date="2021-06" db="EMBL/GenBank/DDBJ databases">
        <authorList>
            <person name="Kallberg Y."/>
            <person name="Tangrot J."/>
            <person name="Rosling A."/>
        </authorList>
    </citation>
    <scope>NUCLEOTIDE SEQUENCE</scope>
    <source>
        <strain evidence="1">IN212</strain>
    </source>
</reference>
<accession>A0A9N9KGB9</accession>
<name>A0A9N9KGB9_9GLOM</name>
<evidence type="ECO:0000313" key="2">
    <source>
        <dbReference type="Proteomes" id="UP000789396"/>
    </source>
</evidence>